<sequence length="205" mass="23715">MHIDLPLDDIISQEKKPRHGNRDRRTQMGGVHRFNGGRRHHPQPWLRKQDSFRPDAAKKILISNLSFQVNDSDIYELFREVGNINKSMVNYDRSGRSRGTAEVIYYRREDAAAAVRRYQNVPLDGRPLKIEYISTGSNIIRRDTWRKPVSRARFSSRGNGNKERFSKSYVRKAKSSPPNKVIMTKEALDAQLEAYKRAADGDDID</sequence>
<gene>
    <name evidence="5" type="ORF">RF11_14723</name>
</gene>
<comment type="caution">
    <text evidence="5">The sequence shown here is derived from an EMBL/GenBank/DDBJ whole genome shotgun (WGS) entry which is preliminary data.</text>
</comment>
<dbReference type="PANTHER" id="PTHR19965">
    <property type="entry name" value="RNA AND EXPORT FACTOR BINDING PROTEIN"/>
    <property type="match status" value="1"/>
</dbReference>
<evidence type="ECO:0000256" key="3">
    <source>
        <dbReference type="SAM" id="MobiDB-lite"/>
    </source>
</evidence>
<evidence type="ECO:0000256" key="2">
    <source>
        <dbReference type="PROSITE-ProRule" id="PRU00176"/>
    </source>
</evidence>
<dbReference type="SMART" id="SM00360">
    <property type="entry name" value="RRM"/>
    <property type="match status" value="1"/>
</dbReference>
<feature type="region of interest" description="Disordered" evidence="3">
    <location>
        <begin position="1"/>
        <end position="46"/>
    </location>
</feature>
<dbReference type="Pfam" id="PF00076">
    <property type="entry name" value="RRM_1"/>
    <property type="match status" value="1"/>
</dbReference>
<protein>
    <submittedName>
        <fullName evidence="5">Aly/REF export factor 2</fullName>
    </submittedName>
</protein>
<reference evidence="5 6" key="1">
    <citation type="journal article" date="2014" name="Genome Biol. Evol.">
        <title>The genome of the myxosporean Thelohanellus kitauei shows adaptations to nutrient acquisition within its fish host.</title>
        <authorList>
            <person name="Yang Y."/>
            <person name="Xiong J."/>
            <person name="Zhou Z."/>
            <person name="Huo F."/>
            <person name="Miao W."/>
            <person name="Ran C."/>
            <person name="Liu Y."/>
            <person name="Zhang J."/>
            <person name="Feng J."/>
            <person name="Wang M."/>
            <person name="Wang M."/>
            <person name="Wang L."/>
            <person name="Yao B."/>
        </authorList>
    </citation>
    <scope>NUCLEOTIDE SEQUENCE [LARGE SCALE GENOMIC DNA]</scope>
    <source>
        <strain evidence="5">Wuqing</strain>
    </source>
</reference>
<evidence type="ECO:0000313" key="6">
    <source>
        <dbReference type="Proteomes" id="UP000031668"/>
    </source>
</evidence>
<evidence type="ECO:0000256" key="1">
    <source>
        <dbReference type="ARBA" id="ARBA00022884"/>
    </source>
</evidence>
<dbReference type="InterPro" id="IPR012677">
    <property type="entry name" value="Nucleotide-bd_a/b_plait_sf"/>
</dbReference>
<evidence type="ECO:0000259" key="4">
    <source>
        <dbReference type="PROSITE" id="PS50102"/>
    </source>
</evidence>
<dbReference type="Proteomes" id="UP000031668">
    <property type="component" value="Unassembled WGS sequence"/>
</dbReference>
<dbReference type="InterPro" id="IPR051229">
    <property type="entry name" value="ALYREF_mRNA_export"/>
</dbReference>
<dbReference type="InterPro" id="IPR000504">
    <property type="entry name" value="RRM_dom"/>
</dbReference>
<dbReference type="EMBL" id="JWZT01003563">
    <property type="protein sequence ID" value="KII66292.1"/>
    <property type="molecule type" value="Genomic_DNA"/>
</dbReference>
<dbReference type="GO" id="GO:0005634">
    <property type="term" value="C:nucleus"/>
    <property type="evidence" value="ECO:0007669"/>
    <property type="project" value="TreeGrafter"/>
</dbReference>
<organism evidence="5 6">
    <name type="scientific">Thelohanellus kitauei</name>
    <name type="common">Myxosporean</name>
    <dbReference type="NCBI Taxonomy" id="669202"/>
    <lineage>
        <taxon>Eukaryota</taxon>
        <taxon>Metazoa</taxon>
        <taxon>Cnidaria</taxon>
        <taxon>Myxozoa</taxon>
        <taxon>Myxosporea</taxon>
        <taxon>Bivalvulida</taxon>
        <taxon>Platysporina</taxon>
        <taxon>Myxobolidae</taxon>
        <taxon>Thelohanellus</taxon>
    </lineage>
</organism>
<dbReference type="GO" id="GO:0003729">
    <property type="term" value="F:mRNA binding"/>
    <property type="evidence" value="ECO:0007669"/>
    <property type="project" value="TreeGrafter"/>
</dbReference>
<keyword evidence="1 2" id="KW-0694">RNA-binding</keyword>
<dbReference type="AlphaFoldDB" id="A0A0C2MXE2"/>
<dbReference type="SUPFAM" id="SSF54928">
    <property type="entry name" value="RNA-binding domain, RBD"/>
    <property type="match status" value="1"/>
</dbReference>
<name>A0A0C2MXE2_THEKT</name>
<keyword evidence="6" id="KW-1185">Reference proteome</keyword>
<dbReference type="GO" id="GO:0006406">
    <property type="term" value="P:mRNA export from nucleus"/>
    <property type="evidence" value="ECO:0007669"/>
    <property type="project" value="TreeGrafter"/>
</dbReference>
<feature type="region of interest" description="Disordered" evidence="3">
    <location>
        <begin position="152"/>
        <end position="178"/>
    </location>
</feature>
<dbReference type="Gene3D" id="3.30.70.330">
    <property type="match status" value="1"/>
</dbReference>
<dbReference type="OrthoDB" id="1049195at2759"/>
<dbReference type="InterPro" id="IPR035979">
    <property type="entry name" value="RBD_domain_sf"/>
</dbReference>
<dbReference type="PROSITE" id="PS50102">
    <property type="entry name" value="RRM"/>
    <property type="match status" value="1"/>
</dbReference>
<proteinExistence type="predicted"/>
<evidence type="ECO:0000313" key="5">
    <source>
        <dbReference type="EMBL" id="KII66292.1"/>
    </source>
</evidence>
<accession>A0A0C2MXE2</accession>
<feature type="domain" description="RRM" evidence="4">
    <location>
        <begin position="58"/>
        <end position="135"/>
    </location>
</feature>
<dbReference type="PANTHER" id="PTHR19965:SF82">
    <property type="entry name" value="THO COMPLEX SUBUNIT 4"/>
    <property type="match status" value="1"/>
</dbReference>